<evidence type="ECO:0000313" key="7">
    <source>
        <dbReference type="Proteomes" id="UP001201985"/>
    </source>
</evidence>
<dbReference type="Gene3D" id="3.30.1330.60">
    <property type="entry name" value="OmpA-like domain"/>
    <property type="match status" value="1"/>
</dbReference>
<dbReference type="CDD" id="cd07185">
    <property type="entry name" value="OmpA_C-like"/>
    <property type="match status" value="1"/>
</dbReference>
<dbReference type="PROSITE" id="PS51123">
    <property type="entry name" value="OMPA_2"/>
    <property type="match status" value="1"/>
</dbReference>
<reference evidence="6 7" key="1">
    <citation type="submission" date="2022-03" db="EMBL/GenBank/DDBJ databases">
        <title>Complete genome analysis of Roseomonas KG 17.1 : a prolific producer of plant growth promoters.</title>
        <authorList>
            <person name="Saadouli I."/>
            <person name="Najjari A."/>
            <person name="Mosbah A."/>
            <person name="Ouzari H.I."/>
        </authorList>
    </citation>
    <scope>NUCLEOTIDE SEQUENCE [LARGE SCALE GENOMIC DNA]</scope>
    <source>
        <strain evidence="6 7">KG17-1</strain>
    </source>
</reference>
<name>A0ABS9W0S2_9PROT</name>
<accession>A0ABS9W0S2</accession>
<keyword evidence="3" id="KW-0998">Cell outer membrane</keyword>
<keyword evidence="7" id="KW-1185">Reference proteome</keyword>
<evidence type="ECO:0000259" key="5">
    <source>
        <dbReference type="PROSITE" id="PS51123"/>
    </source>
</evidence>
<dbReference type="SUPFAM" id="SSF103088">
    <property type="entry name" value="OmpA-like"/>
    <property type="match status" value="1"/>
</dbReference>
<proteinExistence type="predicted"/>
<gene>
    <name evidence="6" type="ORF">MON41_02495</name>
</gene>
<dbReference type="InterPro" id="IPR006664">
    <property type="entry name" value="OMP_bac"/>
</dbReference>
<evidence type="ECO:0000313" key="6">
    <source>
        <dbReference type="EMBL" id="MCI0752633.1"/>
    </source>
</evidence>
<dbReference type="InterPro" id="IPR036737">
    <property type="entry name" value="OmpA-like_sf"/>
</dbReference>
<dbReference type="PANTHER" id="PTHR30329:SF21">
    <property type="entry name" value="LIPOPROTEIN YIAD-RELATED"/>
    <property type="match status" value="1"/>
</dbReference>
<keyword evidence="2 4" id="KW-0472">Membrane</keyword>
<dbReference type="InterPro" id="IPR006665">
    <property type="entry name" value="OmpA-like"/>
</dbReference>
<evidence type="ECO:0000256" key="1">
    <source>
        <dbReference type="ARBA" id="ARBA00004442"/>
    </source>
</evidence>
<dbReference type="Pfam" id="PF00691">
    <property type="entry name" value="OmpA"/>
    <property type="match status" value="1"/>
</dbReference>
<evidence type="ECO:0000256" key="4">
    <source>
        <dbReference type="PROSITE-ProRule" id="PRU00473"/>
    </source>
</evidence>
<comment type="subcellular location">
    <subcellularLocation>
        <location evidence="1">Cell outer membrane</location>
    </subcellularLocation>
</comment>
<dbReference type="InterPro" id="IPR050330">
    <property type="entry name" value="Bact_OuterMem_StrucFunc"/>
</dbReference>
<dbReference type="Proteomes" id="UP001201985">
    <property type="component" value="Unassembled WGS sequence"/>
</dbReference>
<dbReference type="RefSeq" id="WP_241793084.1">
    <property type="nucleotide sequence ID" value="NZ_JALBUU010000004.1"/>
</dbReference>
<evidence type="ECO:0000256" key="3">
    <source>
        <dbReference type="ARBA" id="ARBA00023237"/>
    </source>
</evidence>
<protein>
    <submittedName>
        <fullName evidence="6">OmpA family protein</fullName>
    </submittedName>
</protein>
<sequence>MACASRRTAASRSCCAKPHHLLAGPEGKGAARRPFCIQRADLTNRARQIIAEAAQNSGRVQATRIEVAGHADRSGTPQYNLRLSQRRADAVSAELVRLAAARSTITVQAFGESRPLVPTADGVREPQNRRVEIVLR</sequence>
<dbReference type="EMBL" id="JALBUU010000004">
    <property type="protein sequence ID" value="MCI0752633.1"/>
    <property type="molecule type" value="Genomic_DNA"/>
</dbReference>
<comment type="caution">
    <text evidence="6">The sequence shown here is derived from an EMBL/GenBank/DDBJ whole genome shotgun (WGS) entry which is preliminary data.</text>
</comment>
<evidence type="ECO:0000256" key="2">
    <source>
        <dbReference type="ARBA" id="ARBA00023136"/>
    </source>
</evidence>
<dbReference type="PRINTS" id="PR01021">
    <property type="entry name" value="OMPADOMAIN"/>
</dbReference>
<organism evidence="6 7">
    <name type="scientific">Teichococcus vastitatis</name>
    <dbReference type="NCBI Taxonomy" id="2307076"/>
    <lineage>
        <taxon>Bacteria</taxon>
        <taxon>Pseudomonadati</taxon>
        <taxon>Pseudomonadota</taxon>
        <taxon>Alphaproteobacteria</taxon>
        <taxon>Acetobacterales</taxon>
        <taxon>Roseomonadaceae</taxon>
        <taxon>Roseomonas</taxon>
    </lineage>
</organism>
<feature type="domain" description="OmpA-like" evidence="5">
    <location>
        <begin position="22"/>
        <end position="136"/>
    </location>
</feature>
<dbReference type="PANTHER" id="PTHR30329">
    <property type="entry name" value="STATOR ELEMENT OF FLAGELLAR MOTOR COMPLEX"/>
    <property type="match status" value="1"/>
</dbReference>